<evidence type="ECO:0000256" key="2">
    <source>
        <dbReference type="ARBA" id="ARBA00023125"/>
    </source>
</evidence>
<dbReference type="Proteomes" id="UP000579153">
    <property type="component" value="Unassembled WGS sequence"/>
</dbReference>
<dbReference type="SUPFAM" id="SSF46689">
    <property type="entry name" value="Homeodomain-like"/>
    <property type="match status" value="1"/>
</dbReference>
<organism evidence="6 7">
    <name type="scientific">Nonomuraea jabiensis</name>
    <dbReference type="NCBI Taxonomy" id="882448"/>
    <lineage>
        <taxon>Bacteria</taxon>
        <taxon>Bacillati</taxon>
        <taxon>Actinomycetota</taxon>
        <taxon>Actinomycetes</taxon>
        <taxon>Streptosporangiales</taxon>
        <taxon>Streptosporangiaceae</taxon>
        <taxon>Nonomuraea</taxon>
    </lineage>
</organism>
<dbReference type="EMBL" id="JACHMB010000001">
    <property type="protein sequence ID" value="MBB5778679.1"/>
    <property type="molecule type" value="Genomic_DNA"/>
</dbReference>
<dbReference type="GO" id="GO:0003700">
    <property type="term" value="F:DNA-binding transcription factor activity"/>
    <property type="evidence" value="ECO:0007669"/>
    <property type="project" value="TreeGrafter"/>
</dbReference>
<proteinExistence type="predicted"/>
<evidence type="ECO:0000259" key="5">
    <source>
        <dbReference type="PROSITE" id="PS50977"/>
    </source>
</evidence>
<dbReference type="InterPro" id="IPR050109">
    <property type="entry name" value="HTH-type_TetR-like_transc_reg"/>
</dbReference>
<dbReference type="RefSeq" id="WP_185072093.1">
    <property type="nucleotide sequence ID" value="NZ_JACHMB010000001.1"/>
</dbReference>
<dbReference type="PRINTS" id="PR00455">
    <property type="entry name" value="HTHTETR"/>
</dbReference>
<accession>A0A7W9LCF9</accession>
<protein>
    <submittedName>
        <fullName evidence="6">AcrR family transcriptional regulator</fullName>
    </submittedName>
</protein>
<dbReference type="PROSITE" id="PS50977">
    <property type="entry name" value="HTH_TETR_2"/>
    <property type="match status" value="1"/>
</dbReference>
<evidence type="ECO:0000256" key="4">
    <source>
        <dbReference type="PROSITE-ProRule" id="PRU00335"/>
    </source>
</evidence>
<evidence type="ECO:0000256" key="3">
    <source>
        <dbReference type="ARBA" id="ARBA00023163"/>
    </source>
</evidence>
<dbReference type="GO" id="GO:0000976">
    <property type="term" value="F:transcription cis-regulatory region binding"/>
    <property type="evidence" value="ECO:0007669"/>
    <property type="project" value="TreeGrafter"/>
</dbReference>
<keyword evidence="3" id="KW-0804">Transcription</keyword>
<dbReference type="AlphaFoldDB" id="A0A7W9LCF9"/>
<feature type="DNA-binding region" description="H-T-H motif" evidence="4">
    <location>
        <begin position="38"/>
        <end position="57"/>
    </location>
</feature>
<dbReference type="Pfam" id="PF00440">
    <property type="entry name" value="TetR_N"/>
    <property type="match status" value="1"/>
</dbReference>
<feature type="domain" description="HTH tetR-type" evidence="5">
    <location>
        <begin position="15"/>
        <end position="75"/>
    </location>
</feature>
<sequence length="241" mass="26225">MVKVGRPPQDPARQLERAHRILDATAELVLRWGYGKTTIDDVAKRAGVAKGTIYLHWKTRDELFAALLRRERVLMLAEVRQGAPATLGELYGGYARALLRRPLLQALMRGDSDLLGKFTRQRQQAGQSPTMGAPLEAYVAELVKLGAVRAEPGDHAMVANAVLYGFLFVPDGLSREESADRIAFLVADTIDRTMSTGRPLSGDDADAVARATLDFLAAAQEIAEQRLAASMGGTQKAQRSV</sequence>
<dbReference type="Gene3D" id="1.10.357.10">
    <property type="entry name" value="Tetracycline Repressor, domain 2"/>
    <property type="match status" value="1"/>
</dbReference>
<dbReference type="PANTHER" id="PTHR30055">
    <property type="entry name" value="HTH-TYPE TRANSCRIPTIONAL REGULATOR RUTR"/>
    <property type="match status" value="1"/>
</dbReference>
<keyword evidence="2 4" id="KW-0238">DNA-binding</keyword>
<evidence type="ECO:0000313" key="7">
    <source>
        <dbReference type="Proteomes" id="UP000579153"/>
    </source>
</evidence>
<evidence type="ECO:0000313" key="6">
    <source>
        <dbReference type="EMBL" id="MBB5778679.1"/>
    </source>
</evidence>
<comment type="caution">
    <text evidence="6">The sequence shown here is derived from an EMBL/GenBank/DDBJ whole genome shotgun (WGS) entry which is preliminary data.</text>
</comment>
<dbReference type="PANTHER" id="PTHR30055:SF234">
    <property type="entry name" value="HTH-TYPE TRANSCRIPTIONAL REGULATOR BETI"/>
    <property type="match status" value="1"/>
</dbReference>
<dbReference type="InterPro" id="IPR001647">
    <property type="entry name" value="HTH_TetR"/>
</dbReference>
<keyword evidence="1" id="KW-0805">Transcription regulation</keyword>
<gene>
    <name evidence="6" type="ORF">HD596_005435</name>
</gene>
<reference evidence="6 7" key="1">
    <citation type="submission" date="2020-08" db="EMBL/GenBank/DDBJ databases">
        <title>Sequencing the genomes of 1000 actinobacteria strains.</title>
        <authorList>
            <person name="Klenk H.-P."/>
        </authorList>
    </citation>
    <scope>NUCLEOTIDE SEQUENCE [LARGE SCALE GENOMIC DNA]</scope>
    <source>
        <strain evidence="6 7">DSM 45507</strain>
    </source>
</reference>
<dbReference type="InterPro" id="IPR009057">
    <property type="entry name" value="Homeodomain-like_sf"/>
</dbReference>
<keyword evidence="7" id="KW-1185">Reference proteome</keyword>
<name>A0A7W9LCF9_9ACTN</name>
<evidence type="ECO:0000256" key="1">
    <source>
        <dbReference type="ARBA" id="ARBA00023015"/>
    </source>
</evidence>